<proteinExistence type="predicted"/>
<evidence type="ECO:0008006" key="3">
    <source>
        <dbReference type="Google" id="ProtNLM"/>
    </source>
</evidence>
<dbReference type="Gene3D" id="3.40.50.1580">
    <property type="entry name" value="Nucleoside phosphorylase domain"/>
    <property type="match status" value="1"/>
</dbReference>
<keyword evidence="2" id="KW-1185">Reference proteome</keyword>
<dbReference type="InterPro" id="IPR035994">
    <property type="entry name" value="Nucleoside_phosphorylase_sf"/>
</dbReference>
<reference evidence="1" key="1">
    <citation type="submission" date="2021-03" db="EMBL/GenBank/DDBJ databases">
        <authorList>
            <person name="Tagirdzhanova G."/>
        </authorList>
    </citation>
    <scope>NUCLEOTIDE SEQUENCE</scope>
</reference>
<dbReference type="GO" id="GO:0003824">
    <property type="term" value="F:catalytic activity"/>
    <property type="evidence" value="ECO:0007669"/>
    <property type="project" value="InterPro"/>
</dbReference>
<accession>A0A8H3I8M7</accession>
<dbReference type="EMBL" id="CAJPDQ010000003">
    <property type="protein sequence ID" value="CAF9907370.1"/>
    <property type="molecule type" value="Genomic_DNA"/>
</dbReference>
<dbReference type="OrthoDB" id="1577640at2759"/>
<dbReference type="AlphaFoldDB" id="A0A8H3I8M7"/>
<dbReference type="SUPFAM" id="SSF53167">
    <property type="entry name" value="Purine and uridine phosphorylases"/>
    <property type="match status" value="1"/>
</dbReference>
<evidence type="ECO:0000313" key="2">
    <source>
        <dbReference type="Proteomes" id="UP000664169"/>
    </source>
</evidence>
<name>A0A8H3I8M7_9LECA</name>
<dbReference type="Proteomes" id="UP000664169">
    <property type="component" value="Unassembled WGS sequence"/>
</dbReference>
<gene>
    <name evidence="1" type="ORF">GOMPHAMPRED_005090</name>
</gene>
<comment type="caution">
    <text evidence="1">The sequence shown here is derived from an EMBL/GenBank/DDBJ whole genome shotgun (WGS) entry which is preliminary data.</text>
</comment>
<dbReference type="PANTHER" id="PTHR46082:SF6">
    <property type="entry name" value="AAA+ ATPASE DOMAIN-CONTAINING PROTEIN-RELATED"/>
    <property type="match status" value="1"/>
</dbReference>
<evidence type="ECO:0000313" key="1">
    <source>
        <dbReference type="EMBL" id="CAF9907370.1"/>
    </source>
</evidence>
<dbReference type="GO" id="GO:0009116">
    <property type="term" value="P:nucleoside metabolic process"/>
    <property type="evidence" value="ECO:0007669"/>
    <property type="project" value="InterPro"/>
</dbReference>
<protein>
    <recommendedName>
        <fullName evidence="3">Nucleoside phosphorylase domain-containing protein</fullName>
    </recommendedName>
</protein>
<dbReference type="PANTHER" id="PTHR46082">
    <property type="entry name" value="ATP/GTP-BINDING PROTEIN-RELATED"/>
    <property type="match status" value="1"/>
</dbReference>
<sequence>MAWFCPLIVEEQAAIAALTTEYPIDKDDYLQVHKLRGDRNIYTFGKIRNYNVVICRPSDTRAGPIVAAMAWHDLQRSFPNIEHFLIVGIAGGAPNIRSKPDIRLGDVVIGLQDKAHPGMIQIDAGWQKQSFESTINICPPPPQLQMFAERLINWPNERHSKRSKQFREIADELLAKLGWVYPGMPLDCSFQANSKCRNSELCPEACQKHCKQMDRPLRDSGFQRIYGGLICSSSKVIKDASYRDKVVAINNREGKAQILAFETEGYGIASQIQCLNIRGISDYSDSHKNNRWQPYAAVNAAAAAKIIAHLLVEQLSESHTDHDLDSPLSNYTQSSILRNTEGQDPNSRFGRPWISKGVSDLQSDEEAALKCGSSMRRQPILYDRP</sequence>
<organism evidence="1 2">
    <name type="scientific">Gomphillus americanus</name>
    <dbReference type="NCBI Taxonomy" id="1940652"/>
    <lineage>
        <taxon>Eukaryota</taxon>
        <taxon>Fungi</taxon>
        <taxon>Dikarya</taxon>
        <taxon>Ascomycota</taxon>
        <taxon>Pezizomycotina</taxon>
        <taxon>Lecanoromycetes</taxon>
        <taxon>OSLEUM clade</taxon>
        <taxon>Ostropomycetidae</taxon>
        <taxon>Ostropales</taxon>
        <taxon>Graphidaceae</taxon>
        <taxon>Gomphilloideae</taxon>
        <taxon>Gomphillus</taxon>
    </lineage>
</organism>
<dbReference type="InterPro" id="IPR053137">
    <property type="entry name" value="NLR-like"/>
</dbReference>